<dbReference type="EMBL" id="JAKWBI020000049">
    <property type="protein sequence ID" value="KAJ2904617.1"/>
    <property type="molecule type" value="Genomic_DNA"/>
</dbReference>
<reference evidence="1" key="1">
    <citation type="submission" date="2022-07" db="EMBL/GenBank/DDBJ databases">
        <title>Draft genome sequence of Zalerion maritima ATCC 34329, a (micro)plastics degrading marine fungus.</title>
        <authorList>
            <person name="Paco A."/>
            <person name="Goncalves M.F.M."/>
            <person name="Rocha-Santos T.A.P."/>
            <person name="Alves A."/>
        </authorList>
    </citation>
    <scope>NUCLEOTIDE SEQUENCE</scope>
    <source>
        <strain evidence="1">ATCC 34329</strain>
    </source>
</reference>
<accession>A0AAD5WVW2</accession>
<organism evidence="1 2">
    <name type="scientific">Zalerion maritima</name>
    <dbReference type="NCBI Taxonomy" id="339359"/>
    <lineage>
        <taxon>Eukaryota</taxon>
        <taxon>Fungi</taxon>
        <taxon>Dikarya</taxon>
        <taxon>Ascomycota</taxon>
        <taxon>Pezizomycotina</taxon>
        <taxon>Sordariomycetes</taxon>
        <taxon>Lulworthiomycetidae</taxon>
        <taxon>Lulworthiales</taxon>
        <taxon>Lulworthiaceae</taxon>
        <taxon>Zalerion</taxon>
    </lineage>
</organism>
<gene>
    <name evidence="1" type="ORF">MKZ38_007596</name>
</gene>
<comment type="caution">
    <text evidence="1">The sequence shown here is derived from an EMBL/GenBank/DDBJ whole genome shotgun (WGS) entry which is preliminary data.</text>
</comment>
<protein>
    <submittedName>
        <fullName evidence="1">Dolichol-phosphate mannosyltransferase</fullName>
    </submittedName>
</protein>
<keyword evidence="1" id="KW-0328">Glycosyltransferase</keyword>
<dbReference type="InterPro" id="IPR029058">
    <property type="entry name" value="AB_hydrolase_fold"/>
</dbReference>
<dbReference type="PANTHER" id="PTHR31591:SF7">
    <property type="entry name" value="DUF1749-DOMAIN-CONTAINING PROTEIN"/>
    <property type="match status" value="1"/>
</dbReference>
<dbReference type="Pfam" id="PF08538">
    <property type="entry name" value="DUF1749"/>
    <property type="match status" value="1"/>
</dbReference>
<dbReference type="InterPro" id="IPR013744">
    <property type="entry name" value="SidJ"/>
</dbReference>
<name>A0AAD5WVW2_9PEZI</name>
<keyword evidence="2" id="KW-1185">Reference proteome</keyword>
<dbReference type="SUPFAM" id="SSF53474">
    <property type="entry name" value="alpha/beta-Hydrolases"/>
    <property type="match status" value="1"/>
</dbReference>
<dbReference type="Gene3D" id="3.40.50.1820">
    <property type="entry name" value="alpha/beta hydrolase"/>
    <property type="match status" value="1"/>
</dbReference>
<evidence type="ECO:0000313" key="2">
    <source>
        <dbReference type="Proteomes" id="UP001201980"/>
    </source>
</evidence>
<dbReference type="PANTHER" id="PTHR31591">
    <property type="entry name" value="UPF0613 PROTEIN PB24D3.06C"/>
    <property type="match status" value="1"/>
</dbReference>
<evidence type="ECO:0000313" key="1">
    <source>
        <dbReference type="EMBL" id="KAJ2904617.1"/>
    </source>
</evidence>
<keyword evidence="1" id="KW-0808">Transferase</keyword>
<dbReference type="Proteomes" id="UP001201980">
    <property type="component" value="Unassembled WGS sequence"/>
</dbReference>
<dbReference type="AlphaFoldDB" id="A0AAD5WVW2"/>
<dbReference type="GO" id="GO:0016757">
    <property type="term" value="F:glycosyltransferase activity"/>
    <property type="evidence" value="ECO:0007669"/>
    <property type="project" value="UniProtKB-KW"/>
</dbReference>
<sequence length="306" mass="33117">MSYSTRVHHFKSLTPQSCAYELGREDSRNAVVFIGGLGDGPHTIPYVRTIAQHLKSSRPDLSYSIFEIRMTSSFGGFGFSSLQNDVADISALVSHLRGELGRQKVVLLGHSTGCQDCMEYAARTATATGTGTENGAVPAVDGFVLQGPVSDREALSLSMSQHDTDAAIAWAEGLIKTGQGDEVMPRTMVPAFKTPITAYRWWSLAGRGGDDDYFSSDLPDTRLAEIWRPFSKPVLILHSAEDEHVPPSVDVKACTDKWMSFCAPGIATSLSGSIPGANHRVEKTDAQQWMANTVAAFLDNVERFGG</sequence>
<proteinExistence type="predicted"/>